<name>A0ABS1YFG0_9ACTN</name>
<dbReference type="RefSeq" id="WP_203148538.1">
    <property type="nucleotide sequence ID" value="NZ_JAEVHL010000044.1"/>
</dbReference>
<reference evidence="1 2" key="1">
    <citation type="submission" date="2021-01" db="EMBL/GenBank/DDBJ databases">
        <title>Draft genome sequence of Micromonospora sp. strain STR1s_6.</title>
        <authorList>
            <person name="Karlyshev A."/>
            <person name="Jawad R."/>
        </authorList>
    </citation>
    <scope>NUCLEOTIDE SEQUENCE [LARGE SCALE GENOMIC DNA]</scope>
    <source>
        <strain evidence="1 2">STR1S-6</strain>
    </source>
</reference>
<dbReference type="Proteomes" id="UP000622245">
    <property type="component" value="Unassembled WGS sequence"/>
</dbReference>
<sequence>MVRQSISIGADCRVVTGPAEILPAPAGKARLAAASYHTYSEMYDCCGIVMSALYTDSTSTTAGGAVTSSSTSFSTHVNREPWNAGWSVRTATSSGGCATACPSASYDHHAEFSYQGIFDTTGDWYYNVHDSRVVLNGDGTATCQQSVNLRHTFIGWNWVHGCG</sequence>
<proteinExistence type="predicted"/>
<gene>
    <name evidence="1" type="ORF">JM949_12190</name>
</gene>
<comment type="caution">
    <text evidence="1">The sequence shown here is derived from an EMBL/GenBank/DDBJ whole genome shotgun (WGS) entry which is preliminary data.</text>
</comment>
<dbReference type="EMBL" id="JAEVHL010000044">
    <property type="protein sequence ID" value="MBM0276146.1"/>
    <property type="molecule type" value="Genomic_DNA"/>
</dbReference>
<keyword evidence="2" id="KW-1185">Reference proteome</keyword>
<protein>
    <recommendedName>
        <fullName evidence="3">Peptidase inhibitor family I36</fullName>
    </recommendedName>
</protein>
<accession>A0ABS1YFG0</accession>
<evidence type="ECO:0000313" key="2">
    <source>
        <dbReference type="Proteomes" id="UP000622245"/>
    </source>
</evidence>
<evidence type="ECO:0008006" key="3">
    <source>
        <dbReference type="Google" id="ProtNLM"/>
    </source>
</evidence>
<evidence type="ECO:0000313" key="1">
    <source>
        <dbReference type="EMBL" id="MBM0276146.1"/>
    </source>
</evidence>
<organism evidence="1 2">
    <name type="scientific">Micromonospora tarensis</name>
    <dbReference type="NCBI Taxonomy" id="2806100"/>
    <lineage>
        <taxon>Bacteria</taxon>
        <taxon>Bacillati</taxon>
        <taxon>Actinomycetota</taxon>
        <taxon>Actinomycetes</taxon>
        <taxon>Micromonosporales</taxon>
        <taxon>Micromonosporaceae</taxon>
        <taxon>Micromonospora</taxon>
    </lineage>
</organism>